<dbReference type="NCBIfam" id="NF000648">
    <property type="entry name" value="PRK00026.1"/>
    <property type="match status" value="1"/>
</dbReference>
<dbReference type="NCBIfam" id="TIGR00088">
    <property type="entry name" value="trmD"/>
    <property type="match status" value="1"/>
</dbReference>
<feature type="domain" description="tRNA methyltransferase TRMD/TRM10-type" evidence="17">
    <location>
        <begin position="1"/>
        <end position="224"/>
    </location>
</feature>
<dbReference type="InterPro" id="IPR023148">
    <property type="entry name" value="tRNA_m1G_MeTrfase_C_sf"/>
</dbReference>
<comment type="similarity">
    <text evidence="3 15 16">Belongs to the RNA methyltransferase TrmD family.</text>
</comment>
<evidence type="ECO:0000313" key="19">
    <source>
        <dbReference type="Proteomes" id="UP001168552"/>
    </source>
</evidence>
<comment type="subcellular location">
    <subcellularLocation>
        <location evidence="2 15 16">Cytoplasm</location>
    </subcellularLocation>
</comment>
<evidence type="ECO:0000256" key="11">
    <source>
        <dbReference type="ARBA" id="ARBA00022694"/>
    </source>
</evidence>
<accession>A0ABT8F689</accession>
<dbReference type="GO" id="GO:0032259">
    <property type="term" value="P:methylation"/>
    <property type="evidence" value="ECO:0007669"/>
    <property type="project" value="UniProtKB-KW"/>
</dbReference>
<keyword evidence="19" id="KW-1185">Reference proteome</keyword>
<protein>
    <recommendedName>
        <fullName evidence="6 15">tRNA (guanine-N(1)-)-methyltransferase</fullName>
        <ecNumber evidence="5 15">2.1.1.228</ecNumber>
    </recommendedName>
    <alternativeName>
        <fullName evidence="12 15">M1G-methyltransferase</fullName>
    </alternativeName>
    <alternativeName>
        <fullName evidence="13 15">tRNA [GM37] methyltransferase</fullName>
    </alternativeName>
</protein>
<dbReference type="InterPro" id="IPR002649">
    <property type="entry name" value="tRNA_m1G_MeTrfase_TrmD"/>
</dbReference>
<feature type="binding site" evidence="15">
    <location>
        <begin position="132"/>
        <end position="137"/>
    </location>
    <ligand>
        <name>S-adenosyl-L-methionine</name>
        <dbReference type="ChEBI" id="CHEBI:59789"/>
    </ligand>
</feature>
<dbReference type="PANTHER" id="PTHR46417:SF1">
    <property type="entry name" value="TRNA (GUANINE-N(1)-)-METHYLTRANSFERASE"/>
    <property type="match status" value="1"/>
</dbReference>
<keyword evidence="7 15" id="KW-0963">Cytoplasm</keyword>
<dbReference type="GO" id="GO:0052906">
    <property type="term" value="F:tRNA (guanine(37)-N1)-methyltransferase activity"/>
    <property type="evidence" value="ECO:0007669"/>
    <property type="project" value="UniProtKB-EC"/>
</dbReference>
<dbReference type="RefSeq" id="WP_320004276.1">
    <property type="nucleotide sequence ID" value="NZ_JAUHJS010000004.1"/>
</dbReference>
<evidence type="ECO:0000256" key="1">
    <source>
        <dbReference type="ARBA" id="ARBA00002634"/>
    </source>
</evidence>
<evidence type="ECO:0000259" key="17">
    <source>
        <dbReference type="Pfam" id="PF01746"/>
    </source>
</evidence>
<evidence type="ECO:0000256" key="9">
    <source>
        <dbReference type="ARBA" id="ARBA00022679"/>
    </source>
</evidence>
<dbReference type="HAMAP" id="MF_00605">
    <property type="entry name" value="TrmD"/>
    <property type="match status" value="1"/>
</dbReference>
<comment type="catalytic activity">
    <reaction evidence="14 15 16">
        <text>guanosine(37) in tRNA + S-adenosyl-L-methionine = N(1)-methylguanosine(37) in tRNA + S-adenosyl-L-homocysteine + H(+)</text>
        <dbReference type="Rhea" id="RHEA:36899"/>
        <dbReference type="Rhea" id="RHEA-COMP:10145"/>
        <dbReference type="Rhea" id="RHEA-COMP:10147"/>
        <dbReference type="ChEBI" id="CHEBI:15378"/>
        <dbReference type="ChEBI" id="CHEBI:57856"/>
        <dbReference type="ChEBI" id="CHEBI:59789"/>
        <dbReference type="ChEBI" id="CHEBI:73542"/>
        <dbReference type="ChEBI" id="CHEBI:74269"/>
        <dbReference type="EC" id="2.1.1.228"/>
    </reaction>
</comment>
<evidence type="ECO:0000256" key="12">
    <source>
        <dbReference type="ARBA" id="ARBA00029736"/>
    </source>
</evidence>
<organism evidence="18 19">
    <name type="scientific">Shiella aurantiaca</name>
    <dbReference type="NCBI Taxonomy" id="3058365"/>
    <lineage>
        <taxon>Bacteria</taxon>
        <taxon>Pseudomonadati</taxon>
        <taxon>Bacteroidota</taxon>
        <taxon>Cytophagia</taxon>
        <taxon>Cytophagales</taxon>
        <taxon>Shiellaceae</taxon>
        <taxon>Shiella</taxon>
    </lineage>
</organism>
<sequence length="230" mass="25750">MRIDIITCLPKLLESPFSHSILKRAQDKGLVEVHVHDLRQYSTNKHRTVDDYAYGGGAGMVLMIEPVSACIDALKQERDYDEIIYMSPDGQLFTQNVANELSIKTNLMILCGHYKGVDERVREHYITREISIGDYVLSGGELAAAVVSDAVIRLLPGVISDETSALTDSFQDGLVAPPVYTRPAEFKGWKVPDVLLSGNEKKIEEWRFQEAVARTKERRPNLLNDSAENS</sequence>
<evidence type="ECO:0000256" key="14">
    <source>
        <dbReference type="ARBA" id="ARBA00047783"/>
    </source>
</evidence>
<keyword evidence="8 15" id="KW-0489">Methyltransferase</keyword>
<evidence type="ECO:0000313" key="18">
    <source>
        <dbReference type="EMBL" id="MDN4165746.1"/>
    </source>
</evidence>
<dbReference type="PANTHER" id="PTHR46417">
    <property type="entry name" value="TRNA (GUANINE-N(1)-)-METHYLTRANSFERASE"/>
    <property type="match status" value="1"/>
</dbReference>
<name>A0ABT8F689_9BACT</name>
<proteinExistence type="inferred from homology"/>
<evidence type="ECO:0000256" key="2">
    <source>
        <dbReference type="ARBA" id="ARBA00004496"/>
    </source>
</evidence>
<dbReference type="Gene3D" id="1.10.1270.20">
    <property type="entry name" value="tRNA(m1g37)methyltransferase, domain 2"/>
    <property type="match status" value="1"/>
</dbReference>
<feature type="binding site" evidence="15">
    <location>
        <position position="112"/>
    </location>
    <ligand>
        <name>S-adenosyl-L-methionine</name>
        <dbReference type="ChEBI" id="CHEBI:59789"/>
    </ligand>
</feature>
<evidence type="ECO:0000256" key="6">
    <source>
        <dbReference type="ARBA" id="ARBA00014679"/>
    </source>
</evidence>
<dbReference type="InterPro" id="IPR029026">
    <property type="entry name" value="tRNA_m1G_MTases_N"/>
</dbReference>
<dbReference type="Pfam" id="PF01746">
    <property type="entry name" value="tRNA_m1G_MT"/>
    <property type="match status" value="1"/>
</dbReference>
<gene>
    <name evidence="15 18" type="primary">trmD</name>
    <name evidence="18" type="ORF">QWY31_09545</name>
</gene>
<evidence type="ECO:0000256" key="3">
    <source>
        <dbReference type="ARBA" id="ARBA00007630"/>
    </source>
</evidence>
<dbReference type="CDD" id="cd18080">
    <property type="entry name" value="TrmD-like"/>
    <property type="match status" value="1"/>
</dbReference>
<comment type="caution">
    <text evidence="18">The sequence shown here is derived from an EMBL/GenBank/DDBJ whole genome shotgun (WGS) entry which is preliminary data.</text>
</comment>
<evidence type="ECO:0000256" key="16">
    <source>
        <dbReference type="RuleBase" id="RU003464"/>
    </source>
</evidence>
<dbReference type="PIRSF" id="PIRSF000386">
    <property type="entry name" value="tRNA_mtase"/>
    <property type="match status" value="1"/>
</dbReference>
<evidence type="ECO:0000256" key="10">
    <source>
        <dbReference type="ARBA" id="ARBA00022691"/>
    </source>
</evidence>
<keyword evidence="10 15" id="KW-0949">S-adenosyl-L-methionine</keyword>
<dbReference type="InterPro" id="IPR016009">
    <property type="entry name" value="tRNA_MeTrfase_TRMD/TRM10"/>
</dbReference>
<evidence type="ECO:0000256" key="7">
    <source>
        <dbReference type="ARBA" id="ARBA00022490"/>
    </source>
</evidence>
<evidence type="ECO:0000256" key="15">
    <source>
        <dbReference type="HAMAP-Rule" id="MF_00605"/>
    </source>
</evidence>
<dbReference type="Proteomes" id="UP001168552">
    <property type="component" value="Unassembled WGS sequence"/>
</dbReference>
<dbReference type="EC" id="2.1.1.228" evidence="5 15"/>
<keyword evidence="11 15" id="KW-0819">tRNA processing</keyword>
<dbReference type="SUPFAM" id="SSF75217">
    <property type="entry name" value="alpha/beta knot"/>
    <property type="match status" value="1"/>
</dbReference>
<dbReference type="Gene3D" id="3.40.1280.10">
    <property type="match status" value="1"/>
</dbReference>
<evidence type="ECO:0000256" key="4">
    <source>
        <dbReference type="ARBA" id="ARBA00011738"/>
    </source>
</evidence>
<evidence type="ECO:0000256" key="8">
    <source>
        <dbReference type="ARBA" id="ARBA00022603"/>
    </source>
</evidence>
<evidence type="ECO:0000256" key="13">
    <source>
        <dbReference type="ARBA" id="ARBA00033392"/>
    </source>
</evidence>
<comment type="subunit">
    <text evidence="4 15 16">Homodimer.</text>
</comment>
<dbReference type="InterPro" id="IPR029028">
    <property type="entry name" value="Alpha/beta_knot_MTases"/>
</dbReference>
<evidence type="ECO:0000256" key="5">
    <source>
        <dbReference type="ARBA" id="ARBA00012807"/>
    </source>
</evidence>
<keyword evidence="9 15" id="KW-0808">Transferase</keyword>
<dbReference type="EMBL" id="JAUHJS010000004">
    <property type="protein sequence ID" value="MDN4165746.1"/>
    <property type="molecule type" value="Genomic_DNA"/>
</dbReference>
<comment type="function">
    <text evidence="1 15 16">Specifically methylates guanosine-37 in various tRNAs.</text>
</comment>
<reference evidence="18" key="1">
    <citation type="submission" date="2023-06" db="EMBL/GenBank/DDBJ databases">
        <title>Cytophagales bacterium Strain LB-30, isolated from soil.</title>
        <authorList>
            <person name="Liu B."/>
        </authorList>
    </citation>
    <scope>NUCLEOTIDE SEQUENCE</scope>
    <source>
        <strain evidence="18">LB-30</strain>
    </source>
</reference>